<feature type="coiled-coil region" evidence="3">
    <location>
        <begin position="1056"/>
        <end position="1083"/>
    </location>
</feature>
<proteinExistence type="predicted"/>
<sequence length="1092" mass="122393">MKIWTSEHIFNHPWETVTKAAMQKYPNPMNPSVFGVDVLDRRVDQQGRLHSKRLLSTEWGLPSIVNSIIGNARACTYVQEHSLVDPKEKTLELKSSNITFTNMVSVDERLVYKPHPDDPLKTVLTQEAIISVKGVSLSSYLEGLMANTISTNAGKTLMEVISRTVTSPGLASPGPHPGARLGVGARRRAPGGRVFACGTRPGTARRNDVGPPSRRPTTRRKEHKGPVQCVLGSGHGRGPRQPKPWTKNLAFGTWNVTSLGGKEPELVREVERYRLEIVGLASTHSLGSGTQLLERGWTLFFSGVPHGERRQAGVGLLITPQLSRHVLEFSPVNESVVSLRLRAGDRCLTVVSAYGPNGSVKYPTFLETLRGVLEGAPTGDSIVLLGGDFNAHVGNNSDTWRGVMGRNGPPDLNSSGVLLLDFCASHSLSITNTMFKHKGVHQYTYQDTLGRRSMIDLVIVSSDLRPHVLDTRVKRGAELSTDHHLVIPREVGDIESEWTMFSTSIVDAAIRSCGRKVCGAGRGGNPRTQWWTLEVRDAVKLKKESYRAWLARGTPEAAEAYRQAKRTTAVVVSEAKTRVWEEFGEAMEKDYRTALGKLWQTVRRLRRAWRSGTVPLDWATGVVIPLFKKGDRRLCSNYRGITLLSLPGKVYSRVLERRVRPLVEPQIQEEQCGFRPSRGTLDQLYTLHRVLEGSWEFAQPVHMCFVDLEKAFDRVPRGILWEVLWEYGVRGPLLRAVRSLYNRSRSLVRIASCKSDLFPVHVGLRQGCPLSPVLFIVFMDRISRRSQGLEGVRFGDHRISSLIFADDVVLLASSGLDLQHALGRFAAECEAAGMRVSTSKSEAMVLDRKKVACTLQVGGEVLPQVEEFKYLGVLFTSEGRMDREIDRRIGAAAAVMQSMYRSVVVKKELSRKAKLSIYQSIYVPTLTYGHELWVMTERVRSRIQAAEMSFLRRVAGRSLRDRVRSSVTREELGVEPLLLHIERGQLRWLGHLFRMPPGRLPPGRLPGEVFRGCPTGKRPRGRPRTRWRDYVFRLAWECLGVPPEELEEVAREREGREAMEWVIRRLNAEIEELTITARGTMRTPMAAAVIEK</sequence>
<comment type="caution">
    <text evidence="7">The sequence shown here is derived from an EMBL/GenBank/DDBJ whole genome shotgun (WGS) entry which is preliminary data.</text>
</comment>
<evidence type="ECO:0000313" key="7">
    <source>
        <dbReference type="EMBL" id="KAK3557676.1"/>
    </source>
</evidence>
<evidence type="ECO:0000256" key="2">
    <source>
        <dbReference type="ARBA" id="ARBA00023242"/>
    </source>
</evidence>
<dbReference type="PROSITE" id="PS00354">
    <property type="entry name" value="HMGI_Y"/>
    <property type="match status" value="1"/>
</dbReference>
<dbReference type="InterPro" id="IPR036691">
    <property type="entry name" value="Endo/exonu/phosph_ase_sf"/>
</dbReference>
<gene>
    <name evidence="7" type="ORF">QTP70_033518</name>
</gene>
<reference evidence="7" key="1">
    <citation type="submission" date="2023-06" db="EMBL/GenBank/DDBJ databases">
        <title>Male Hemibagrus guttatus genome.</title>
        <authorList>
            <person name="Bian C."/>
        </authorList>
    </citation>
    <scope>NUCLEOTIDE SEQUENCE</scope>
    <source>
        <strain evidence="7">Male_cb2023</strain>
        <tissue evidence="7">Muscle</tissue>
    </source>
</reference>
<dbReference type="PROSITE" id="PS50878">
    <property type="entry name" value="RT_POL"/>
    <property type="match status" value="1"/>
</dbReference>
<protein>
    <recommendedName>
        <fullName evidence="9">Reverse transcriptase domain-containing protein</fullName>
    </recommendedName>
</protein>
<dbReference type="GO" id="GO:0003824">
    <property type="term" value="F:catalytic activity"/>
    <property type="evidence" value="ECO:0007669"/>
    <property type="project" value="InterPro"/>
</dbReference>
<dbReference type="SUPFAM" id="SSF56672">
    <property type="entry name" value="DNA/RNA polymerases"/>
    <property type="match status" value="1"/>
</dbReference>
<organism evidence="7 8">
    <name type="scientific">Hemibagrus guttatus</name>
    <dbReference type="NCBI Taxonomy" id="175788"/>
    <lineage>
        <taxon>Eukaryota</taxon>
        <taxon>Metazoa</taxon>
        <taxon>Chordata</taxon>
        <taxon>Craniata</taxon>
        <taxon>Vertebrata</taxon>
        <taxon>Euteleostomi</taxon>
        <taxon>Actinopterygii</taxon>
        <taxon>Neopterygii</taxon>
        <taxon>Teleostei</taxon>
        <taxon>Ostariophysi</taxon>
        <taxon>Siluriformes</taxon>
        <taxon>Bagridae</taxon>
        <taxon>Hemibagrus</taxon>
    </lineage>
</organism>
<dbReference type="AlphaFoldDB" id="A0AAE0VEQ9"/>
<dbReference type="InterPro" id="IPR005135">
    <property type="entry name" value="Endo/exonuclease/phosphatase"/>
</dbReference>
<feature type="region of interest" description="Disordered" evidence="4">
    <location>
        <begin position="168"/>
        <end position="246"/>
    </location>
</feature>
<comment type="subcellular location">
    <subcellularLocation>
        <location evidence="1">Nucleus</location>
    </subcellularLocation>
</comment>
<feature type="domain" description="PRELI/MSF1" evidence="6">
    <location>
        <begin position="1"/>
        <end position="172"/>
    </location>
</feature>
<keyword evidence="3" id="KW-0175">Coiled coil</keyword>
<dbReference type="EMBL" id="JAUCMX010000001">
    <property type="protein sequence ID" value="KAK3557676.1"/>
    <property type="molecule type" value="Genomic_DNA"/>
</dbReference>
<evidence type="ECO:0000256" key="1">
    <source>
        <dbReference type="ARBA" id="ARBA00004123"/>
    </source>
</evidence>
<dbReference type="Pfam" id="PF14529">
    <property type="entry name" value="Exo_endo_phos_2"/>
    <property type="match status" value="1"/>
</dbReference>
<dbReference type="SUPFAM" id="SSF56219">
    <property type="entry name" value="DNase I-like"/>
    <property type="match status" value="1"/>
</dbReference>
<dbReference type="InterPro" id="IPR000637">
    <property type="entry name" value="HMGI/Y_DNA-bd_CS"/>
</dbReference>
<evidence type="ECO:0008006" key="9">
    <source>
        <dbReference type="Google" id="ProtNLM"/>
    </source>
</evidence>
<dbReference type="PANTHER" id="PTHR47027:SF30">
    <property type="entry name" value="THAP-TYPE DOMAIN-CONTAINING PROTEIN"/>
    <property type="match status" value="1"/>
</dbReference>
<evidence type="ECO:0000259" key="5">
    <source>
        <dbReference type="PROSITE" id="PS50878"/>
    </source>
</evidence>
<dbReference type="PROSITE" id="PS50904">
    <property type="entry name" value="PRELI_MSF1"/>
    <property type="match status" value="1"/>
</dbReference>
<dbReference type="InterPro" id="IPR006797">
    <property type="entry name" value="PRELI/MSF1_dom"/>
</dbReference>
<accession>A0AAE0VEQ9</accession>
<dbReference type="Proteomes" id="UP001274896">
    <property type="component" value="Unassembled WGS sequence"/>
</dbReference>
<dbReference type="GO" id="GO:0006355">
    <property type="term" value="P:regulation of DNA-templated transcription"/>
    <property type="evidence" value="ECO:0007669"/>
    <property type="project" value="InterPro"/>
</dbReference>
<dbReference type="GO" id="GO:0005634">
    <property type="term" value="C:nucleus"/>
    <property type="evidence" value="ECO:0007669"/>
    <property type="project" value="UniProtKB-SubCell"/>
</dbReference>
<keyword evidence="2" id="KW-0539">Nucleus</keyword>
<dbReference type="CDD" id="cd23767">
    <property type="entry name" value="IQCD"/>
    <property type="match status" value="1"/>
</dbReference>
<keyword evidence="8" id="KW-1185">Reference proteome</keyword>
<dbReference type="Pfam" id="PF00078">
    <property type="entry name" value="RVT_1"/>
    <property type="match status" value="1"/>
</dbReference>
<dbReference type="PANTHER" id="PTHR47027">
    <property type="entry name" value="REVERSE TRANSCRIPTASE DOMAIN-CONTAINING PROTEIN"/>
    <property type="match status" value="1"/>
</dbReference>
<dbReference type="Gene3D" id="3.60.10.10">
    <property type="entry name" value="Endonuclease/exonuclease/phosphatase"/>
    <property type="match status" value="1"/>
</dbReference>
<evidence type="ECO:0000256" key="4">
    <source>
        <dbReference type="SAM" id="MobiDB-lite"/>
    </source>
</evidence>
<dbReference type="InterPro" id="IPR000477">
    <property type="entry name" value="RT_dom"/>
</dbReference>
<evidence type="ECO:0000313" key="8">
    <source>
        <dbReference type="Proteomes" id="UP001274896"/>
    </source>
</evidence>
<dbReference type="InterPro" id="IPR043502">
    <property type="entry name" value="DNA/RNA_pol_sf"/>
</dbReference>
<name>A0AAE0VEQ9_9TELE</name>
<dbReference type="Pfam" id="PF04707">
    <property type="entry name" value="PRELI"/>
    <property type="match status" value="1"/>
</dbReference>
<dbReference type="CDD" id="cd01650">
    <property type="entry name" value="RT_nLTR_like"/>
    <property type="match status" value="1"/>
</dbReference>
<evidence type="ECO:0000256" key="3">
    <source>
        <dbReference type="SAM" id="Coils"/>
    </source>
</evidence>
<dbReference type="CDD" id="cd09076">
    <property type="entry name" value="L1-EN"/>
    <property type="match status" value="1"/>
</dbReference>
<evidence type="ECO:0000259" key="6">
    <source>
        <dbReference type="PROSITE" id="PS50904"/>
    </source>
</evidence>
<feature type="domain" description="Reverse transcriptase" evidence="5">
    <location>
        <begin position="607"/>
        <end position="875"/>
    </location>
</feature>